<dbReference type="AlphaFoldDB" id="A0A401Z404"/>
<evidence type="ECO:0000313" key="1">
    <source>
        <dbReference type="EMBL" id="GCE01583.1"/>
    </source>
</evidence>
<proteinExistence type="predicted"/>
<dbReference type="RefSeq" id="WP_126643199.1">
    <property type="nucleotide sequence ID" value="NZ_BIFH01000050.1"/>
</dbReference>
<dbReference type="EMBL" id="BIFH01000050">
    <property type="protein sequence ID" value="GCE01583.1"/>
    <property type="molecule type" value="Genomic_DNA"/>
</dbReference>
<keyword evidence="2" id="KW-1185">Reference proteome</keyword>
<dbReference type="OrthoDB" id="4304519at2"/>
<accession>A0A401Z404</accession>
<dbReference type="Proteomes" id="UP000286931">
    <property type="component" value="Unassembled WGS sequence"/>
</dbReference>
<protein>
    <submittedName>
        <fullName evidence="1">Uncharacterized protein</fullName>
    </submittedName>
</protein>
<name>A0A401Z404_9ACTN</name>
<sequence>MTRTPSEIADTAAEAIRELNHRTLVGDAFAYPSQVYDTVGGVNDLLASLPQALEQLRSHLARMAATGNVKADDGDTDGRLAGADLALTDTAAALGQAHAAIARAHGALSLLSWTGPTTEGREG</sequence>
<organism evidence="1 2">
    <name type="scientific">Embleya hyalina</name>
    <dbReference type="NCBI Taxonomy" id="516124"/>
    <lineage>
        <taxon>Bacteria</taxon>
        <taxon>Bacillati</taxon>
        <taxon>Actinomycetota</taxon>
        <taxon>Actinomycetes</taxon>
        <taxon>Kitasatosporales</taxon>
        <taxon>Streptomycetaceae</taxon>
        <taxon>Embleya</taxon>
    </lineage>
</organism>
<evidence type="ECO:0000313" key="2">
    <source>
        <dbReference type="Proteomes" id="UP000286931"/>
    </source>
</evidence>
<comment type="caution">
    <text evidence="1">The sequence shown here is derived from an EMBL/GenBank/DDBJ whole genome shotgun (WGS) entry which is preliminary data.</text>
</comment>
<gene>
    <name evidence="1" type="ORF">EHYA_09349</name>
</gene>
<reference evidence="1 2" key="1">
    <citation type="submission" date="2018-12" db="EMBL/GenBank/DDBJ databases">
        <title>Draft genome sequence of Embleya hyalina NBRC 13850T.</title>
        <authorList>
            <person name="Komaki H."/>
            <person name="Hosoyama A."/>
            <person name="Kimura A."/>
            <person name="Ichikawa N."/>
            <person name="Tamura T."/>
        </authorList>
    </citation>
    <scope>NUCLEOTIDE SEQUENCE [LARGE SCALE GENOMIC DNA]</scope>
    <source>
        <strain evidence="1 2">NBRC 13850</strain>
    </source>
</reference>